<dbReference type="AlphaFoldDB" id="A0A9N9KSL2"/>
<reference evidence="3" key="1">
    <citation type="submission" date="2021-07" db="EMBL/GenBank/DDBJ databases">
        <authorList>
            <person name="Durling M."/>
        </authorList>
    </citation>
    <scope>NUCLEOTIDE SEQUENCE</scope>
</reference>
<feature type="coiled-coil region" evidence="1">
    <location>
        <begin position="602"/>
        <end position="629"/>
    </location>
</feature>
<evidence type="ECO:0000313" key="4">
    <source>
        <dbReference type="Proteomes" id="UP000696280"/>
    </source>
</evidence>
<feature type="region of interest" description="Disordered" evidence="2">
    <location>
        <begin position="295"/>
        <end position="359"/>
    </location>
</feature>
<accession>A0A9N9KSL2</accession>
<gene>
    <name evidence="3" type="ORF">HYFRA_00005733</name>
</gene>
<keyword evidence="1" id="KW-0175">Coiled coil</keyword>
<dbReference type="Proteomes" id="UP000696280">
    <property type="component" value="Unassembled WGS sequence"/>
</dbReference>
<dbReference type="OrthoDB" id="5427204at2759"/>
<dbReference type="EMBL" id="CAJVRL010000044">
    <property type="protein sequence ID" value="CAG8951928.1"/>
    <property type="molecule type" value="Genomic_DNA"/>
</dbReference>
<sequence>MDVRGLDGSQSQSEPPGNKRPWDEARTSSKGNIWHGAPLPPMDAVPPHRHVEKMSNSYSPYSRELSESEAKRPKYDRSEHRGNYELNGQLPHSRARQSMYASNQEYWPPPPPPPASGFAQQQKPVVWETMSKHPGHPPVIRLESPESTNLCRRCKKVLGQHEDVDMLECSAGESIESVTQAAAAALTQLAETLGSVISSEQRVACLSPGQRKTVGVCPTDFPLPSKGGLTATLSWLLERIQQANSLADKLVRHVPQGVLSSQNGDFSRDRNLNQRINGENMKRRWENDIPNQAFDIKVQANTTQRASRIGERPSISSQYDHHQSQPSEGSRIPTMNPPHGPGRQLPSPPGRSIPSPTSLNFPSPLAPTFGNASQPVNLPPPSAIHQSPINGFLPPIGGSRSDSAMQTLSASLQHEVSVQKIALSTLQAEHDKLLAAYLRSQTRASALEKKHNVSDTEIISLTEEKLRLQSQVMELEKDIEDISKSRDECRQSAVAEVNQYVDMVKKATQLEIMAAEDRKNWNLKKVELEKRIEMLRIGNMHKETSISTGVNTPNTSVSQEAEGITAAFDTLDRLRREQMGEGVQQLQQQPTSEPQTGHVEKVRVLEDEVNTLRNRCMEMEKALHTIRDNSRSMEGLVEALGLAGKTILDQATKILED</sequence>
<feature type="compositionally biased region" description="Pro residues" evidence="2">
    <location>
        <begin position="335"/>
        <end position="351"/>
    </location>
</feature>
<organism evidence="3 4">
    <name type="scientific">Hymenoscyphus fraxineus</name>
    <dbReference type="NCBI Taxonomy" id="746836"/>
    <lineage>
        <taxon>Eukaryota</taxon>
        <taxon>Fungi</taxon>
        <taxon>Dikarya</taxon>
        <taxon>Ascomycota</taxon>
        <taxon>Pezizomycotina</taxon>
        <taxon>Leotiomycetes</taxon>
        <taxon>Helotiales</taxon>
        <taxon>Helotiaceae</taxon>
        <taxon>Hymenoscyphus</taxon>
    </lineage>
</organism>
<comment type="caution">
    <text evidence="3">The sequence shown here is derived from an EMBL/GenBank/DDBJ whole genome shotgun (WGS) entry which is preliminary data.</text>
</comment>
<evidence type="ECO:0000313" key="3">
    <source>
        <dbReference type="EMBL" id="CAG8951928.1"/>
    </source>
</evidence>
<keyword evidence="4" id="KW-1185">Reference proteome</keyword>
<proteinExistence type="predicted"/>
<feature type="compositionally biased region" description="Basic and acidic residues" evidence="2">
    <location>
        <begin position="64"/>
        <end position="83"/>
    </location>
</feature>
<name>A0A9N9KSL2_9HELO</name>
<feature type="compositionally biased region" description="Polar residues" evidence="2">
    <location>
        <begin position="314"/>
        <end position="328"/>
    </location>
</feature>
<protein>
    <submittedName>
        <fullName evidence="3">Uncharacterized protein</fullName>
    </submittedName>
</protein>
<feature type="region of interest" description="Disordered" evidence="2">
    <location>
        <begin position="1"/>
        <end position="95"/>
    </location>
</feature>
<evidence type="ECO:0000256" key="1">
    <source>
        <dbReference type="SAM" id="Coils"/>
    </source>
</evidence>
<evidence type="ECO:0000256" key="2">
    <source>
        <dbReference type="SAM" id="MobiDB-lite"/>
    </source>
</evidence>
<feature type="coiled-coil region" evidence="1">
    <location>
        <begin position="458"/>
        <end position="492"/>
    </location>
</feature>